<dbReference type="EMBL" id="SLZR01000036">
    <property type="protein sequence ID" value="TCS35204.1"/>
    <property type="molecule type" value="Genomic_DNA"/>
</dbReference>
<dbReference type="Proteomes" id="UP000295793">
    <property type="component" value="Unassembled WGS sequence"/>
</dbReference>
<protein>
    <submittedName>
        <fullName evidence="1">Uncharacterized protein</fullName>
    </submittedName>
</protein>
<dbReference type="OrthoDB" id="6848467at2"/>
<dbReference type="RefSeq" id="WP_132704265.1">
    <property type="nucleotide sequence ID" value="NZ_SLZR01000036.1"/>
</dbReference>
<gene>
    <name evidence="1" type="ORF">BCF53_1369</name>
</gene>
<organism evidence="1 2">
    <name type="scientific">Reinekea marinisedimentorum</name>
    <dbReference type="NCBI Taxonomy" id="230495"/>
    <lineage>
        <taxon>Bacteria</taxon>
        <taxon>Pseudomonadati</taxon>
        <taxon>Pseudomonadota</taxon>
        <taxon>Gammaproteobacteria</taxon>
        <taxon>Oceanospirillales</taxon>
        <taxon>Saccharospirillaceae</taxon>
        <taxon>Reinekea</taxon>
    </lineage>
</organism>
<keyword evidence="2" id="KW-1185">Reference proteome</keyword>
<name>A0A4R3HR03_9GAMM</name>
<evidence type="ECO:0000313" key="1">
    <source>
        <dbReference type="EMBL" id="TCS35204.1"/>
    </source>
</evidence>
<dbReference type="AlphaFoldDB" id="A0A4R3HR03"/>
<reference evidence="1 2" key="1">
    <citation type="submission" date="2019-03" db="EMBL/GenBank/DDBJ databases">
        <title>Genomic Encyclopedia of Archaeal and Bacterial Type Strains, Phase II (KMG-II): from individual species to whole genera.</title>
        <authorList>
            <person name="Goeker M."/>
        </authorList>
    </citation>
    <scope>NUCLEOTIDE SEQUENCE [LARGE SCALE GENOMIC DNA]</scope>
    <source>
        <strain evidence="1 2">DSM 15388</strain>
    </source>
</reference>
<comment type="caution">
    <text evidence="1">The sequence shown here is derived from an EMBL/GenBank/DDBJ whole genome shotgun (WGS) entry which is preliminary data.</text>
</comment>
<evidence type="ECO:0000313" key="2">
    <source>
        <dbReference type="Proteomes" id="UP000295793"/>
    </source>
</evidence>
<proteinExistence type="predicted"/>
<sequence length="228" mass="25768">MTEAYPANLLIKFFSEEQHYISFKSGSSFFRTPHFYRNCEDRGRGDRTESCVGYWNKELGDEIPHVASEDESIDLSQVASLLIYPLQEQKDCWLQSWSIMGPSNGFELSLQAMLDEFGPYFVVMPASNITRYVYLLEKATGETVNYGAIQYSDDPLKRSLTVKNSGLGYQKELRLFLGSCEKDEMTDRTLQIPNLNSLLADIGSLKISNPNGTTRYCTQGTGKVITSE</sequence>
<accession>A0A4R3HR03</accession>